<reference evidence="4" key="1">
    <citation type="submission" date="2024-01" db="EMBL/GenBank/DDBJ databases">
        <title>First draft genome sequence data of TA4-1, the type strain of Gram-positive actinobacterium Streptomyces chiangmaiensis.</title>
        <authorList>
            <person name="Yasawong M."/>
            <person name="Nantapong N."/>
        </authorList>
    </citation>
    <scope>NUCLEOTIDE SEQUENCE</scope>
    <source>
        <strain evidence="4">TA4-1</strain>
    </source>
</reference>
<evidence type="ECO:0000259" key="3">
    <source>
        <dbReference type="Pfam" id="PF00150"/>
    </source>
</evidence>
<keyword evidence="1" id="KW-0378">Hydrolase</keyword>
<protein>
    <submittedName>
        <fullName evidence="4">Cellulase family glycosylhydrolase</fullName>
    </submittedName>
</protein>
<evidence type="ECO:0000313" key="5">
    <source>
        <dbReference type="Proteomes" id="UP001333996"/>
    </source>
</evidence>
<dbReference type="Gene3D" id="3.40.50.880">
    <property type="match status" value="1"/>
</dbReference>
<keyword evidence="2" id="KW-0326">Glycosidase</keyword>
<dbReference type="EMBL" id="JAYWVC010000176">
    <property type="protein sequence ID" value="MED7826727.1"/>
    <property type="molecule type" value="Genomic_DNA"/>
</dbReference>
<feature type="domain" description="Glycoside hydrolase family 5" evidence="3">
    <location>
        <begin position="49"/>
        <end position="304"/>
    </location>
</feature>
<dbReference type="Proteomes" id="UP001333996">
    <property type="component" value="Unassembled WGS sequence"/>
</dbReference>
<name>A0ABU7FRJ0_9ACTN</name>
<evidence type="ECO:0000313" key="4">
    <source>
        <dbReference type="EMBL" id="MED7826727.1"/>
    </source>
</evidence>
<organism evidence="4 5">
    <name type="scientific">Streptomyces chiangmaiensis</name>
    <dbReference type="NCBI Taxonomy" id="766497"/>
    <lineage>
        <taxon>Bacteria</taxon>
        <taxon>Bacillati</taxon>
        <taxon>Actinomycetota</taxon>
        <taxon>Actinomycetes</taxon>
        <taxon>Kitasatosporales</taxon>
        <taxon>Streptomycetaceae</taxon>
        <taxon>Streptomyces</taxon>
    </lineage>
</organism>
<sequence>MTEPSPIARPARLLPETGRPWVGANFWSRLGGPLMWRSFDEQLVREELDVLARHGLNLTRSFFYWPDFHPEPDRVDEELCDRFGRFLDLHTEAGMTTVPTFIVGHMSGQNWDPEWRAGRDLYRDVWMVDRQAWFVREMVRRFHRHEAVAGWLISNEMPLYGGGGGGLGGEDRPGADHEDVTAWADLMVQAVRAGGGTQPVSIGDGAWGIEVTGRDNGFRLRRLAPLVDWIGPHTYHMTDDPVRQNLIPAMMCELSHFGRPVVMEEFGLTSDFTSDEGAADYYRQVLHTTLLAGATGWIAWNNTDFDLPDQDPYRHHPFEMHFGITTSTGEPKPPLLELQSFRTLLDDLDLANCRRADTRTGIVVSSQLEAEHPFWSPADQDALRDSLLQSYISARLADLSPALVRELDGIPAAPLLVVPSAKALTAPGCRALGEAAEAGATVLVSYSCGDTPVQRGSWWPGLDEFFGVRKLLRYGLTEPVTEDVVTWRFTEDFGDLPTDTTLSFRAAGTADGRCMLPVESAGARVVAEDQHGRPALLVKDTGAGRVVLATYPLEYFAARTSRVNPDDTVRLYRAAAHVADALPAVMVEDGHAFTDVIERADGRRFAFVISESAEPLKVRLRCTDPGLRLVDHEGRDAQEISLDPYGVAVVEVRA</sequence>
<dbReference type="Pfam" id="PF00150">
    <property type="entry name" value="Cellulase"/>
    <property type="match status" value="1"/>
</dbReference>
<dbReference type="SUPFAM" id="SSF51445">
    <property type="entry name" value="(Trans)glycosidases"/>
    <property type="match status" value="1"/>
</dbReference>
<keyword evidence="5" id="KW-1185">Reference proteome</keyword>
<dbReference type="InterPro" id="IPR001547">
    <property type="entry name" value="Glyco_hydro_5"/>
</dbReference>
<proteinExistence type="predicted"/>
<gene>
    <name evidence="4" type="ORF">VXC91_33485</name>
</gene>
<dbReference type="InterPro" id="IPR017853">
    <property type="entry name" value="GH"/>
</dbReference>
<evidence type="ECO:0000256" key="1">
    <source>
        <dbReference type="ARBA" id="ARBA00022801"/>
    </source>
</evidence>
<evidence type="ECO:0000256" key="2">
    <source>
        <dbReference type="ARBA" id="ARBA00023295"/>
    </source>
</evidence>
<comment type="caution">
    <text evidence="4">The sequence shown here is derived from an EMBL/GenBank/DDBJ whole genome shotgun (WGS) entry which is preliminary data.</text>
</comment>
<accession>A0ABU7FRJ0</accession>
<dbReference type="RefSeq" id="WP_329511120.1">
    <property type="nucleotide sequence ID" value="NZ_BAAAYZ010000024.1"/>
</dbReference>
<dbReference type="InterPro" id="IPR029062">
    <property type="entry name" value="Class_I_gatase-like"/>
</dbReference>
<dbReference type="Gene3D" id="3.20.20.80">
    <property type="entry name" value="Glycosidases"/>
    <property type="match status" value="1"/>
</dbReference>